<comment type="caution">
    <text evidence="2">The sequence shown here is derived from an EMBL/GenBank/DDBJ whole genome shotgun (WGS) entry which is preliminary data.</text>
</comment>
<accession>A0A512C464</accession>
<dbReference type="InterPro" id="IPR038740">
    <property type="entry name" value="BioF2-like_GNAT_dom"/>
</dbReference>
<organism evidence="2 3">
    <name type="scientific">Microvirga aerophila</name>
    <dbReference type="NCBI Taxonomy" id="670291"/>
    <lineage>
        <taxon>Bacteria</taxon>
        <taxon>Pseudomonadati</taxon>
        <taxon>Pseudomonadota</taxon>
        <taxon>Alphaproteobacteria</taxon>
        <taxon>Hyphomicrobiales</taxon>
        <taxon>Methylobacteriaceae</taxon>
        <taxon>Microvirga</taxon>
    </lineage>
</organism>
<dbReference type="InterPro" id="IPR016181">
    <property type="entry name" value="Acyl_CoA_acyltransferase"/>
</dbReference>
<dbReference type="EMBL" id="BJYU01000289">
    <property type="protein sequence ID" value="GEO18989.1"/>
    <property type="molecule type" value="Genomic_DNA"/>
</dbReference>
<sequence length="275" mass="31879">MPNHLSISLKVVRQNSTVWRVLQDVPDGYALRRGLRSTLSLLHVQGDCDRYFASLGKMRRNLRIGRERLRKHGTVTVEMRKGSAAGEDFLAEFLALEASGWKGRMGTAIRNDPHMVAFYSSLVRHFAAKGRLEWHAIRVEGRLVAAQIAFRCGAALMLPKYAYDEDFAECMPGHLLMEEVIREAFSRPELAELNPMSDAAQHRLFHMPRDEYVDFHLVRQSTLPVLFELPRVAAQSLYQDHVRPRIPLAVKQVYRRFKRREVRQPKEERHSRRPQ</sequence>
<dbReference type="SUPFAM" id="SSF55729">
    <property type="entry name" value="Acyl-CoA N-acyltransferases (Nat)"/>
    <property type="match status" value="1"/>
</dbReference>
<gene>
    <name evidence="2" type="ORF">MAE02_66850</name>
</gene>
<feature type="domain" description="BioF2-like acetyltransferase" evidence="1">
    <location>
        <begin position="57"/>
        <end position="187"/>
    </location>
</feature>
<keyword evidence="3" id="KW-1185">Reference proteome</keyword>
<dbReference type="AlphaFoldDB" id="A0A512C464"/>
<protein>
    <recommendedName>
        <fullName evidence="1">BioF2-like acetyltransferase domain-containing protein</fullName>
    </recommendedName>
</protein>
<evidence type="ECO:0000313" key="3">
    <source>
        <dbReference type="Proteomes" id="UP000321085"/>
    </source>
</evidence>
<dbReference type="Gene3D" id="3.40.630.30">
    <property type="match status" value="1"/>
</dbReference>
<dbReference type="Proteomes" id="UP000321085">
    <property type="component" value="Unassembled WGS sequence"/>
</dbReference>
<proteinExistence type="predicted"/>
<reference evidence="2 3" key="1">
    <citation type="submission" date="2019-07" db="EMBL/GenBank/DDBJ databases">
        <title>Whole genome shotgun sequence of Microvirga aerophila NBRC 106136.</title>
        <authorList>
            <person name="Hosoyama A."/>
            <person name="Uohara A."/>
            <person name="Ohji S."/>
            <person name="Ichikawa N."/>
        </authorList>
    </citation>
    <scope>NUCLEOTIDE SEQUENCE [LARGE SCALE GENOMIC DNA]</scope>
    <source>
        <strain evidence="2 3">NBRC 106136</strain>
    </source>
</reference>
<name>A0A512C464_9HYPH</name>
<evidence type="ECO:0000313" key="2">
    <source>
        <dbReference type="EMBL" id="GEO18989.1"/>
    </source>
</evidence>
<dbReference type="Pfam" id="PF13480">
    <property type="entry name" value="Acetyltransf_6"/>
    <property type="match status" value="1"/>
</dbReference>
<evidence type="ECO:0000259" key="1">
    <source>
        <dbReference type="Pfam" id="PF13480"/>
    </source>
</evidence>